<dbReference type="Gene3D" id="3.90.960.10">
    <property type="entry name" value="YbaK/aminoacyl-tRNA synthetase-associated domain"/>
    <property type="match status" value="1"/>
</dbReference>
<accession>A0A146K325</accession>
<dbReference type="Pfam" id="PF04073">
    <property type="entry name" value="tRNA_edit"/>
    <property type="match status" value="1"/>
</dbReference>
<protein>
    <submittedName>
        <fullName evidence="2">Aminoacyl-tRNA editing domain-containing protein</fullName>
    </submittedName>
</protein>
<dbReference type="InterPro" id="IPR036754">
    <property type="entry name" value="YbaK/aa-tRNA-synt-asso_dom_sf"/>
</dbReference>
<dbReference type="InterPro" id="IPR007214">
    <property type="entry name" value="YbaK/aa-tRNA-synth-assoc-dom"/>
</dbReference>
<dbReference type="GO" id="GO:0002161">
    <property type="term" value="F:aminoacyl-tRNA deacylase activity"/>
    <property type="evidence" value="ECO:0007669"/>
    <property type="project" value="InterPro"/>
</dbReference>
<reference evidence="2" key="1">
    <citation type="submission" date="2015-07" db="EMBL/GenBank/DDBJ databases">
        <title>Adaptation to a free-living lifestyle via gene acquisitions in the diplomonad Trepomonas sp. PC1.</title>
        <authorList>
            <person name="Xu F."/>
            <person name="Jerlstrom-Hultqvist J."/>
            <person name="Kolisko M."/>
            <person name="Simpson A.G.B."/>
            <person name="Roger A.J."/>
            <person name="Svard S.G."/>
            <person name="Andersson J.O."/>
        </authorList>
    </citation>
    <scope>NUCLEOTIDE SEQUENCE</scope>
    <source>
        <strain evidence="2">PC1</strain>
    </source>
</reference>
<organism evidence="2">
    <name type="scientific">Trepomonas sp. PC1</name>
    <dbReference type="NCBI Taxonomy" id="1076344"/>
    <lineage>
        <taxon>Eukaryota</taxon>
        <taxon>Metamonada</taxon>
        <taxon>Diplomonadida</taxon>
        <taxon>Hexamitidae</taxon>
        <taxon>Hexamitinae</taxon>
        <taxon>Trepomonas</taxon>
    </lineage>
</organism>
<sequence>MNYESQLFRQVVEQPEYVPQNILPFQRAGVIRYSPQCIQFGPLFFNQVSALQQQLRQNFDIQEVSVQASCIGDVCDFIQSVRTVKALPLCLAEPAVVQNQLNGRFKSVYDQKFHFVAEQLDIDEIAEKIKKVLGLKHSAQQFYGVGISNKEFSVNTEHEQLVLESDKPMEKIHTPAVKTMQELEDFLKIPKSHMMKLVCFSFSSKLVFIHIRGDLNVSMSKVCYQLGLNPFTGSVEMADAQLLAKHGLVEGFGGFFGMKSPEQAIVLFDHSVQKMQSAVIGANDVDHHYVNFNFTRDCQKQMKFVKFCDLAESSVEQPIVELTKWNQTIQLMNQTGKLGPVPIVTVNIRWLEVLLERQKLDLSYGIVQVLPKFADQFLVYKNVAQKLHQKQFMICDERPKVTFGQKKEIAQSGVFSKIYVFSKDTTEGEVAVMNWENGEWVEGREAV</sequence>
<evidence type="ECO:0000313" key="2">
    <source>
        <dbReference type="EMBL" id="JAP91283.1"/>
    </source>
</evidence>
<dbReference type="EMBL" id="GDID01005323">
    <property type="protein sequence ID" value="JAP91283.1"/>
    <property type="molecule type" value="Transcribed_RNA"/>
</dbReference>
<proteinExistence type="predicted"/>
<gene>
    <name evidence="2" type="ORF">TPC1_17147</name>
</gene>
<feature type="domain" description="YbaK/aminoacyl-tRNA synthetase-associated" evidence="1">
    <location>
        <begin position="174"/>
        <end position="291"/>
    </location>
</feature>
<name>A0A146K325_9EUKA</name>
<dbReference type="AlphaFoldDB" id="A0A146K325"/>
<dbReference type="SUPFAM" id="SSF55826">
    <property type="entry name" value="YbaK/ProRS associated domain"/>
    <property type="match status" value="1"/>
</dbReference>
<evidence type="ECO:0000259" key="1">
    <source>
        <dbReference type="Pfam" id="PF04073"/>
    </source>
</evidence>